<gene>
    <name evidence="2" type="ORF">XENOCAPTIV_023564</name>
</gene>
<reference evidence="2 3" key="1">
    <citation type="submission" date="2021-06" db="EMBL/GenBank/DDBJ databases">
        <authorList>
            <person name="Palmer J.M."/>
        </authorList>
    </citation>
    <scope>NUCLEOTIDE SEQUENCE [LARGE SCALE GENOMIC DNA]</scope>
    <source>
        <strain evidence="2 3">XC_2019</strain>
        <tissue evidence="2">Muscle</tissue>
    </source>
</reference>
<feature type="compositionally biased region" description="Basic and acidic residues" evidence="1">
    <location>
        <begin position="67"/>
        <end position="92"/>
    </location>
</feature>
<feature type="region of interest" description="Disordered" evidence="1">
    <location>
        <begin position="174"/>
        <end position="253"/>
    </location>
</feature>
<feature type="compositionally biased region" description="Polar residues" evidence="1">
    <location>
        <begin position="203"/>
        <end position="213"/>
    </location>
</feature>
<feature type="compositionally biased region" description="Basic and acidic residues" evidence="1">
    <location>
        <begin position="228"/>
        <end position="246"/>
    </location>
</feature>
<feature type="compositionally biased region" description="Low complexity" evidence="1">
    <location>
        <begin position="356"/>
        <end position="367"/>
    </location>
</feature>
<feature type="region of interest" description="Disordered" evidence="1">
    <location>
        <begin position="351"/>
        <end position="384"/>
    </location>
</feature>
<feature type="region of interest" description="Disordered" evidence="1">
    <location>
        <begin position="419"/>
        <end position="600"/>
    </location>
</feature>
<feature type="region of interest" description="Disordered" evidence="1">
    <location>
        <begin position="37"/>
        <end position="127"/>
    </location>
</feature>
<protein>
    <submittedName>
        <fullName evidence="2">Uncharacterized protein</fullName>
    </submittedName>
</protein>
<name>A0ABV0QWJ0_9TELE</name>
<evidence type="ECO:0000313" key="3">
    <source>
        <dbReference type="Proteomes" id="UP001434883"/>
    </source>
</evidence>
<feature type="compositionally biased region" description="Basic residues" evidence="1">
    <location>
        <begin position="104"/>
        <end position="113"/>
    </location>
</feature>
<dbReference type="EMBL" id="JAHRIN010025746">
    <property type="protein sequence ID" value="MEQ2200144.1"/>
    <property type="molecule type" value="Genomic_DNA"/>
</dbReference>
<feature type="compositionally biased region" description="Acidic residues" evidence="1">
    <location>
        <begin position="282"/>
        <end position="293"/>
    </location>
</feature>
<proteinExistence type="predicted"/>
<comment type="caution">
    <text evidence="2">The sequence shown here is derived from an EMBL/GenBank/DDBJ whole genome shotgun (WGS) entry which is preliminary data.</text>
</comment>
<sequence length="600" mass="65236">MAGVVALASVIEDFDTQPCKKSRKDGGSPVVKRITNYFSPVPKPAEKPLSLPRSSNIMDYFSRKAPSSKEKSSPPQDLKENRQKSQSEEKHSNTQVGKKPSEKRGRKASRAARKLLPTEAVGSTNDLSCLIVEETQESKDSMVEGSNGTLGSNTAALMSKLSVETREYGTSGICKSVNDEQTDGNSAQESKPKCENSDDLNPKLNTTALSPNVQVKRVKKARKATKSQQKETKHPEPEEKEAERSPCDVSMDVSLDETSLLNSSTVTISFEDFVRSQNKTEEDIEDDKGEEDDGKNLEKADELNDEPLDIPKAVGPFQVSPRTLTIQAEVHAVSPKQNTVKAVGKVASIFTRKKGATSPAGSAASPTDDSRQLPSGSSTIKRRSNVVLEEEDLELAVIESESTPKCGLAERKQFMAAFKQPSLDGSKAKPVKSQSKQKQAEEKTVEAADKADEEEDVSVPSVEQGSQDSKASKGKSVKRGRSKAKAKQEAVNTSPAASTVKETEVTVVADEDEEEETPITSTPTVPALRRSRRETVVRKSPENTPTTPVRKTRRQKESKEATSPQVSPAKMSTPKTQRSRHGVFVVEMVCPPDASESPIR</sequence>
<feature type="region of interest" description="Disordered" evidence="1">
    <location>
        <begin position="269"/>
        <end position="315"/>
    </location>
</feature>
<accession>A0ABV0QWJ0</accession>
<evidence type="ECO:0000256" key="1">
    <source>
        <dbReference type="SAM" id="MobiDB-lite"/>
    </source>
</evidence>
<keyword evidence="3" id="KW-1185">Reference proteome</keyword>
<feature type="compositionally biased region" description="Basic residues" evidence="1">
    <location>
        <begin position="472"/>
        <end position="485"/>
    </location>
</feature>
<feature type="compositionally biased region" description="Basic and acidic residues" evidence="1">
    <location>
        <begin position="272"/>
        <end position="281"/>
    </location>
</feature>
<organism evidence="2 3">
    <name type="scientific">Xenoophorus captivus</name>
    <dbReference type="NCBI Taxonomy" id="1517983"/>
    <lineage>
        <taxon>Eukaryota</taxon>
        <taxon>Metazoa</taxon>
        <taxon>Chordata</taxon>
        <taxon>Craniata</taxon>
        <taxon>Vertebrata</taxon>
        <taxon>Euteleostomi</taxon>
        <taxon>Actinopterygii</taxon>
        <taxon>Neopterygii</taxon>
        <taxon>Teleostei</taxon>
        <taxon>Neoteleostei</taxon>
        <taxon>Acanthomorphata</taxon>
        <taxon>Ovalentaria</taxon>
        <taxon>Atherinomorphae</taxon>
        <taxon>Cyprinodontiformes</taxon>
        <taxon>Goodeidae</taxon>
        <taxon>Xenoophorus</taxon>
    </lineage>
</organism>
<feature type="compositionally biased region" description="Basic residues" evidence="1">
    <location>
        <begin position="216"/>
        <end position="225"/>
    </location>
</feature>
<evidence type="ECO:0000313" key="2">
    <source>
        <dbReference type="EMBL" id="MEQ2200144.1"/>
    </source>
</evidence>
<dbReference type="Proteomes" id="UP001434883">
    <property type="component" value="Unassembled WGS sequence"/>
</dbReference>
<feature type="compositionally biased region" description="Basic and acidic residues" evidence="1">
    <location>
        <begin position="438"/>
        <end position="450"/>
    </location>
</feature>
<feature type="compositionally biased region" description="Low complexity" evidence="1">
    <location>
        <begin position="497"/>
        <end position="508"/>
    </location>
</feature>